<dbReference type="CDD" id="cd02209">
    <property type="entry name" value="cupin_XRE_C"/>
    <property type="match status" value="1"/>
</dbReference>
<dbReference type="InterPro" id="IPR013096">
    <property type="entry name" value="Cupin_2"/>
</dbReference>
<dbReference type="Gene3D" id="1.10.260.40">
    <property type="entry name" value="lambda repressor-like DNA-binding domains"/>
    <property type="match status" value="1"/>
</dbReference>
<dbReference type="PANTHER" id="PTHR46797:SF11">
    <property type="entry name" value="HTH-TYPE TRANSCRIPTIONAL REGULATOR PUUR"/>
    <property type="match status" value="1"/>
</dbReference>
<dbReference type="SUPFAM" id="SSF47413">
    <property type="entry name" value="lambda repressor-like DNA-binding domains"/>
    <property type="match status" value="1"/>
</dbReference>
<dbReference type="Gene3D" id="2.60.120.10">
    <property type="entry name" value="Jelly Rolls"/>
    <property type="match status" value="1"/>
</dbReference>
<dbReference type="PROSITE" id="PS50943">
    <property type="entry name" value="HTH_CROC1"/>
    <property type="match status" value="1"/>
</dbReference>
<dbReference type="Proteomes" id="UP001081283">
    <property type="component" value="Unassembled WGS sequence"/>
</dbReference>
<dbReference type="PANTHER" id="PTHR46797">
    <property type="entry name" value="HTH-TYPE TRANSCRIPTIONAL REGULATOR"/>
    <property type="match status" value="1"/>
</dbReference>
<evidence type="ECO:0000256" key="1">
    <source>
        <dbReference type="ARBA" id="ARBA00023125"/>
    </source>
</evidence>
<dbReference type="Pfam" id="PF01381">
    <property type="entry name" value="HTH_3"/>
    <property type="match status" value="1"/>
</dbReference>
<dbReference type="CDD" id="cd00093">
    <property type="entry name" value="HTH_XRE"/>
    <property type="match status" value="1"/>
</dbReference>
<evidence type="ECO:0000313" key="4">
    <source>
        <dbReference type="Proteomes" id="UP001081283"/>
    </source>
</evidence>
<dbReference type="InterPro" id="IPR014710">
    <property type="entry name" value="RmlC-like_jellyroll"/>
</dbReference>
<dbReference type="InterPro" id="IPR010982">
    <property type="entry name" value="Lambda_DNA-bd_dom_sf"/>
</dbReference>
<sequence length="198" mass="21598">MTVTPEPELNIGQRLKAVRLAQHLSQRELARKSGVTNGMISQIEGNSTSPSVSSLKRILDAIPMSMSEFFSNETHNARQVFFRAGELRELNPNAIIARNSGDVNRLSLRQVGNNRNASIQMLYERYAPGSHTGAELYTHNGEEAGIVISGAIEVTVGDQTATLGPGDAYLFESRTPHRFHNSGEDECVIVSACTPPSF</sequence>
<reference evidence="3" key="1">
    <citation type="submission" date="2022-10" db="EMBL/GenBank/DDBJ databases">
        <title>Hoeflea sp. J2-29, isolated from marine algae.</title>
        <authorList>
            <person name="Kristyanto S."/>
            <person name="Kim J.M."/>
            <person name="Jeon C.O."/>
        </authorList>
    </citation>
    <scope>NUCLEOTIDE SEQUENCE</scope>
    <source>
        <strain evidence="3">J2-29</strain>
    </source>
</reference>
<dbReference type="InterPro" id="IPR050807">
    <property type="entry name" value="TransReg_Diox_bact_type"/>
</dbReference>
<dbReference type="EMBL" id="JAOVZQ010000001">
    <property type="protein sequence ID" value="MCY0096760.1"/>
    <property type="molecule type" value="Genomic_DNA"/>
</dbReference>
<protein>
    <submittedName>
        <fullName evidence="3">Cupin domain-containing protein</fullName>
    </submittedName>
</protein>
<comment type="caution">
    <text evidence="3">The sequence shown here is derived from an EMBL/GenBank/DDBJ whole genome shotgun (WGS) entry which is preliminary data.</text>
</comment>
<dbReference type="RefSeq" id="WP_267614586.1">
    <property type="nucleotide sequence ID" value="NZ_JAOVZQ010000001.1"/>
</dbReference>
<evidence type="ECO:0000313" key="3">
    <source>
        <dbReference type="EMBL" id="MCY0096760.1"/>
    </source>
</evidence>
<evidence type="ECO:0000259" key="2">
    <source>
        <dbReference type="PROSITE" id="PS50943"/>
    </source>
</evidence>
<dbReference type="InterPro" id="IPR001387">
    <property type="entry name" value="Cro/C1-type_HTH"/>
</dbReference>
<keyword evidence="4" id="KW-1185">Reference proteome</keyword>
<gene>
    <name evidence="3" type="ORF">OEG82_22495</name>
</gene>
<keyword evidence="1" id="KW-0238">DNA-binding</keyword>
<dbReference type="InterPro" id="IPR011051">
    <property type="entry name" value="RmlC_Cupin_sf"/>
</dbReference>
<accession>A0ABT3YLI5</accession>
<name>A0ABT3YLI5_9HYPH</name>
<dbReference type="SMART" id="SM00530">
    <property type="entry name" value="HTH_XRE"/>
    <property type="match status" value="1"/>
</dbReference>
<organism evidence="3 4">
    <name type="scientific">Hoeflea ulvae</name>
    <dbReference type="NCBI Taxonomy" id="2983764"/>
    <lineage>
        <taxon>Bacteria</taxon>
        <taxon>Pseudomonadati</taxon>
        <taxon>Pseudomonadota</taxon>
        <taxon>Alphaproteobacteria</taxon>
        <taxon>Hyphomicrobiales</taxon>
        <taxon>Rhizobiaceae</taxon>
        <taxon>Hoeflea</taxon>
    </lineage>
</organism>
<dbReference type="SUPFAM" id="SSF51182">
    <property type="entry name" value="RmlC-like cupins"/>
    <property type="match status" value="1"/>
</dbReference>
<proteinExistence type="predicted"/>
<feature type="domain" description="HTH cro/C1-type" evidence="2">
    <location>
        <begin position="15"/>
        <end position="69"/>
    </location>
</feature>
<dbReference type="Pfam" id="PF07883">
    <property type="entry name" value="Cupin_2"/>
    <property type="match status" value="1"/>
</dbReference>